<evidence type="ECO:0000313" key="3">
    <source>
        <dbReference type="Proteomes" id="UP000195402"/>
    </source>
</evidence>
<dbReference type="EMBL" id="MVGT01002259">
    <property type="protein sequence ID" value="OVA08810.1"/>
    <property type="molecule type" value="Genomic_DNA"/>
</dbReference>
<evidence type="ECO:0000313" key="2">
    <source>
        <dbReference type="EMBL" id="OVA08810.1"/>
    </source>
</evidence>
<dbReference type="AlphaFoldDB" id="A0A200QEA3"/>
<organism evidence="2 3">
    <name type="scientific">Macleaya cordata</name>
    <name type="common">Five-seeded plume-poppy</name>
    <name type="synonym">Bocconia cordata</name>
    <dbReference type="NCBI Taxonomy" id="56857"/>
    <lineage>
        <taxon>Eukaryota</taxon>
        <taxon>Viridiplantae</taxon>
        <taxon>Streptophyta</taxon>
        <taxon>Embryophyta</taxon>
        <taxon>Tracheophyta</taxon>
        <taxon>Spermatophyta</taxon>
        <taxon>Magnoliopsida</taxon>
        <taxon>Ranunculales</taxon>
        <taxon>Papaveraceae</taxon>
        <taxon>Papaveroideae</taxon>
        <taxon>Macleaya</taxon>
    </lineage>
</organism>
<evidence type="ECO:0000256" key="1">
    <source>
        <dbReference type="SAM" id="MobiDB-lite"/>
    </source>
</evidence>
<feature type="compositionally biased region" description="Acidic residues" evidence="1">
    <location>
        <begin position="30"/>
        <end position="61"/>
    </location>
</feature>
<keyword evidence="3" id="KW-1185">Reference proteome</keyword>
<feature type="region of interest" description="Disordered" evidence="1">
    <location>
        <begin position="16"/>
        <end position="61"/>
    </location>
</feature>
<name>A0A200QEA3_MACCD</name>
<dbReference type="InParanoid" id="A0A200QEA3"/>
<dbReference type="Proteomes" id="UP000195402">
    <property type="component" value="Unassembled WGS sequence"/>
</dbReference>
<accession>A0A200QEA3</accession>
<protein>
    <submittedName>
        <fullName evidence="2">Uncharacterized protein</fullName>
    </submittedName>
</protein>
<comment type="caution">
    <text evidence="2">The sequence shown here is derived from an EMBL/GenBank/DDBJ whole genome shotgun (WGS) entry which is preliminary data.</text>
</comment>
<reference evidence="2 3" key="1">
    <citation type="journal article" date="2017" name="Mol. Plant">
        <title>The Genome of Medicinal Plant Macleaya cordata Provides New Insights into Benzylisoquinoline Alkaloids Metabolism.</title>
        <authorList>
            <person name="Liu X."/>
            <person name="Liu Y."/>
            <person name="Huang P."/>
            <person name="Ma Y."/>
            <person name="Qing Z."/>
            <person name="Tang Q."/>
            <person name="Cao H."/>
            <person name="Cheng P."/>
            <person name="Zheng Y."/>
            <person name="Yuan Z."/>
            <person name="Zhou Y."/>
            <person name="Liu J."/>
            <person name="Tang Z."/>
            <person name="Zhuo Y."/>
            <person name="Zhang Y."/>
            <person name="Yu L."/>
            <person name="Huang J."/>
            <person name="Yang P."/>
            <person name="Peng Q."/>
            <person name="Zhang J."/>
            <person name="Jiang W."/>
            <person name="Zhang Z."/>
            <person name="Lin K."/>
            <person name="Ro D.K."/>
            <person name="Chen X."/>
            <person name="Xiong X."/>
            <person name="Shang Y."/>
            <person name="Huang S."/>
            <person name="Zeng J."/>
        </authorList>
    </citation>
    <scope>NUCLEOTIDE SEQUENCE [LARGE SCALE GENOMIC DNA]</scope>
    <source>
        <strain evidence="3">cv. BLH2017</strain>
        <tissue evidence="2">Root</tissue>
    </source>
</reference>
<gene>
    <name evidence="2" type="ORF">BVC80_8803g3</name>
</gene>
<sequence>MVESIQVVENWTRDEIEGVEVDGNTAEQDQTADDDDRNQEFIDDSDCDQDFIDDYDEDEII</sequence>
<proteinExistence type="predicted"/>